<protein>
    <recommendedName>
        <fullName evidence="2">Calcineurin-like phosphoesterase domain-containing protein</fullName>
    </recommendedName>
</protein>
<accession>M1WBB7</accession>
<organism evidence="3 4">
    <name type="scientific">Claviceps purpurea (strain 20.1)</name>
    <name type="common">Ergot fungus</name>
    <name type="synonym">Sphacelia segetum</name>
    <dbReference type="NCBI Taxonomy" id="1111077"/>
    <lineage>
        <taxon>Eukaryota</taxon>
        <taxon>Fungi</taxon>
        <taxon>Dikarya</taxon>
        <taxon>Ascomycota</taxon>
        <taxon>Pezizomycotina</taxon>
        <taxon>Sordariomycetes</taxon>
        <taxon>Hypocreomycetidae</taxon>
        <taxon>Hypocreales</taxon>
        <taxon>Clavicipitaceae</taxon>
        <taxon>Claviceps</taxon>
    </lineage>
</organism>
<evidence type="ECO:0000256" key="1">
    <source>
        <dbReference type="SAM" id="MobiDB-lite"/>
    </source>
</evidence>
<evidence type="ECO:0000313" key="4">
    <source>
        <dbReference type="Proteomes" id="UP000016801"/>
    </source>
</evidence>
<dbReference type="OrthoDB" id="10267127at2759"/>
<dbReference type="GO" id="GO:0000298">
    <property type="term" value="F:endopolyphosphatase activity"/>
    <property type="evidence" value="ECO:0007669"/>
    <property type="project" value="TreeGrafter"/>
</dbReference>
<dbReference type="SUPFAM" id="SSF56300">
    <property type="entry name" value="Metallo-dependent phosphatases"/>
    <property type="match status" value="1"/>
</dbReference>
<dbReference type="GO" id="GO:0005737">
    <property type="term" value="C:cytoplasm"/>
    <property type="evidence" value="ECO:0007669"/>
    <property type="project" value="TreeGrafter"/>
</dbReference>
<dbReference type="STRING" id="1111077.M1WBB7"/>
<dbReference type="Proteomes" id="UP000016801">
    <property type="component" value="Unassembled WGS sequence"/>
</dbReference>
<dbReference type="Gene3D" id="3.60.21.10">
    <property type="match status" value="1"/>
</dbReference>
<keyword evidence="4" id="KW-1185">Reference proteome</keyword>
<dbReference type="PhylomeDB" id="M1WBB7"/>
<reference evidence="3 4" key="1">
    <citation type="journal article" date="2013" name="PLoS Genet.">
        <title>Plant-symbiotic fungi as chemical engineers: Multi-genome analysis of the Clavicipitaceae reveals dynamics of alkaloid loci.</title>
        <authorList>
            <person name="Schardl C.L."/>
            <person name="Young C.A."/>
            <person name="Hesse U."/>
            <person name="Amyotte S.G."/>
            <person name="Andreeva K."/>
            <person name="Calie P.J."/>
            <person name="Fleetwood D.J."/>
            <person name="Haws D.C."/>
            <person name="Moore N."/>
            <person name="Oeser B."/>
            <person name="Panaccione D.G."/>
            <person name="Schweri K.K."/>
            <person name="Voisey C.R."/>
            <person name="Farman M.L."/>
            <person name="Jaromczyk J.W."/>
            <person name="Roe B.A."/>
            <person name="O'Sullivan D.M."/>
            <person name="Scott B."/>
            <person name="Tudzynski P."/>
            <person name="An Z."/>
            <person name="Arnaoudova E.G."/>
            <person name="Bullock C.T."/>
            <person name="Charlton N.D."/>
            <person name="Chen L."/>
            <person name="Cox M."/>
            <person name="Dinkins R.D."/>
            <person name="Florea S."/>
            <person name="Glenn A.E."/>
            <person name="Gordon A."/>
            <person name="Gueldener U."/>
            <person name="Harris D.R."/>
            <person name="Hollin W."/>
            <person name="Jaromczyk J."/>
            <person name="Johnson R.D."/>
            <person name="Khan A.K."/>
            <person name="Leistner E."/>
            <person name="Leuchtmann A."/>
            <person name="Li C."/>
            <person name="Liu J."/>
            <person name="Liu J."/>
            <person name="Liu M."/>
            <person name="Mace W."/>
            <person name="Machado C."/>
            <person name="Nagabhyru P."/>
            <person name="Pan J."/>
            <person name="Schmid J."/>
            <person name="Sugawara K."/>
            <person name="Steiner U."/>
            <person name="Takach J.E."/>
            <person name="Tanaka E."/>
            <person name="Webb J.S."/>
            <person name="Wilson E.V."/>
            <person name="Wiseman J.L."/>
            <person name="Yoshida R."/>
            <person name="Zeng Z."/>
        </authorList>
    </citation>
    <scope>NUCLEOTIDE SEQUENCE [LARGE SCALE GENOMIC DNA]</scope>
    <source>
        <strain evidence="3 4">20.1</strain>
    </source>
</reference>
<evidence type="ECO:0000259" key="2">
    <source>
        <dbReference type="Pfam" id="PF00149"/>
    </source>
</evidence>
<feature type="region of interest" description="Disordered" evidence="1">
    <location>
        <begin position="37"/>
        <end position="67"/>
    </location>
</feature>
<dbReference type="GO" id="GO:0006798">
    <property type="term" value="P:polyphosphate catabolic process"/>
    <property type="evidence" value="ECO:0007669"/>
    <property type="project" value="TreeGrafter"/>
</dbReference>
<dbReference type="InterPro" id="IPR050126">
    <property type="entry name" value="Ap4A_hydrolase"/>
</dbReference>
<feature type="compositionally biased region" description="Basic and acidic residues" evidence="1">
    <location>
        <begin position="168"/>
        <end position="195"/>
    </location>
</feature>
<feature type="region of interest" description="Disordered" evidence="1">
    <location>
        <begin position="263"/>
        <end position="322"/>
    </location>
</feature>
<dbReference type="CDD" id="cd00144">
    <property type="entry name" value="MPP_PPP_family"/>
    <property type="match status" value="1"/>
</dbReference>
<feature type="compositionally biased region" description="Polar residues" evidence="1">
    <location>
        <begin position="37"/>
        <end position="58"/>
    </location>
</feature>
<feature type="domain" description="Calcineurin-like phosphoesterase" evidence="2">
    <location>
        <begin position="90"/>
        <end position="260"/>
    </location>
</feature>
<feature type="compositionally biased region" description="Acidic residues" evidence="1">
    <location>
        <begin position="290"/>
        <end position="308"/>
    </location>
</feature>
<feature type="region of interest" description="Disordered" evidence="1">
    <location>
        <begin position="168"/>
        <end position="197"/>
    </location>
</feature>
<dbReference type="InterPro" id="IPR029052">
    <property type="entry name" value="Metallo-depent_PP-like"/>
</dbReference>
<dbReference type="PANTHER" id="PTHR42850:SF4">
    <property type="entry name" value="ZINC-DEPENDENT ENDOPOLYPHOSPHATASE"/>
    <property type="match status" value="1"/>
</dbReference>
<name>M1WBB7_CLAP2</name>
<dbReference type="AlphaFoldDB" id="M1WBB7"/>
<feature type="compositionally biased region" description="Polar residues" evidence="1">
    <location>
        <begin position="271"/>
        <end position="287"/>
    </location>
</feature>
<dbReference type="HOGENOM" id="CLU_023125_0_2_1"/>
<dbReference type="Pfam" id="PF00149">
    <property type="entry name" value="Metallophos"/>
    <property type="match status" value="1"/>
</dbReference>
<dbReference type="eggNOG" id="ENOG502S1FD">
    <property type="taxonomic scope" value="Eukaryota"/>
</dbReference>
<dbReference type="PANTHER" id="PTHR42850">
    <property type="entry name" value="METALLOPHOSPHOESTERASE"/>
    <property type="match status" value="1"/>
</dbReference>
<proteinExistence type="predicted"/>
<dbReference type="VEuPathDB" id="FungiDB:CPUR_07435"/>
<dbReference type="InterPro" id="IPR004843">
    <property type="entry name" value="Calcineurin-like_PHP"/>
</dbReference>
<evidence type="ECO:0000313" key="3">
    <source>
        <dbReference type="EMBL" id="CCE33510.1"/>
    </source>
</evidence>
<sequence>MYYRPIFLSAVLLAITIFTFSTWSPYILSTVSWPSPSQSPLQTGSSQGQSPNDATTLLSHGKNRRPKTEHLTLRANMPHEYLPTAHNQRRLIVIGDIHGMNTELGHLLDKARYDSSRDHVVTLGDMVNKGHDSKGVLARLMAMNASAVRGNHEDRLLLALEEYHNRAAPARHGDSDSDSDSSKDGNDRPNIEKMRKKDKKILKVAKSLTAKQVKWLSHLPVILEAKPLQLYFVHAGLVPGVRLDRQDPWAVMNMRSLVYPQAQEELRRKTQSTSNSTALPNQEQDSLSGAEEDPQEDNNDDDDEDEDAQPDKDHGDDNTAEDTSHVIAVPLDDHSGEQWTKAWDRYTKHRPKSSRRTVMYGHDARRGFMKGKFTVGLDSGCVRGGALTALIVQAGAGHEPFRYTKIHVPCKKFA</sequence>
<gene>
    <name evidence="3" type="ORF">CPUR_07435</name>
</gene>
<dbReference type="GO" id="GO:0016791">
    <property type="term" value="F:phosphatase activity"/>
    <property type="evidence" value="ECO:0007669"/>
    <property type="project" value="TreeGrafter"/>
</dbReference>
<dbReference type="EMBL" id="CAGA01000060">
    <property type="protein sequence ID" value="CCE33510.1"/>
    <property type="molecule type" value="Genomic_DNA"/>
</dbReference>
<comment type="caution">
    <text evidence="3">The sequence shown here is derived from an EMBL/GenBank/DDBJ whole genome shotgun (WGS) entry which is preliminary data.</text>
</comment>